<gene>
    <name evidence="1" type="ORF">UFOPK1353_00748</name>
</gene>
<accession>A0A6J6BGI9</accession>
<dbReference type="AlphaFoldDB" id="A0A6J6BGI9"/>
<dbReference type="SUPFAM" id="SSF53850">
    <property type="entry name" value="Periplasmic binding protein-like II"/>
    <property type="match status" value="1"/>
</dbReference>
<dbReference type="EMBL" id="CAEZSE010000115">
    <property type="protein sequence ID" value="CAB4537529.1"/>
    <property type="molecule type" value="Genomic_DNA"/>
</dbReference>
<protein>
    <submittedName>
        <fullName evidence="1">Unannotated protein</fullName>
    </submittedName>
</protein>
<dbReference type="Gene3D" id="3.40.190.10">
    <property type="entry name" value="Periplasmic binding protein-like II"/>
    <property type="match status" value="1"/>
</dbReference>
<evidence type="ECO:0000313" key="1">
    <source>
        <dbReference type="EMBL" id="CAB4537529.1"/>
    </source>
</evidence>
<dbReference type="Pfam" id="PF12974">
    <property type="entry name" value="Phosphonate-bd"/>
    <property type="match status" value="1"/>
</dbReference>
<proteinExistence type="predicted"/>
<dbReference type="PANTHER" id="PTHR35841:SF1">
    <property type="entry name" value="PHOSPHONATES-BINDING PERIPLASMIC PROTEIN"/>
    <property type="match status" value="1"/>
</dbReference>
<organism evidence="1">
    <name type="scientific">freshwater metagenome</name>
    <dbReference type="NCBI Taxonomy" id="449393"/>
    <lineage>
        <taxon>unclassified sequences</taxon>
        <taxon>metagenomes</taxon>
        <taxon>ecological metagenomes</taxon>
    </lineage>
</organism>
<reference evidence="1" key="1">
    <citation type="submission" date="2020-05" db="EMBL/GenBank/DDBJ databases">
        <authorList>
            <person name="Chiriac C."/>
            <person name="Salcher M."/>
            <person name="Ghai R."/>
            <person name="Kavagutti S V."/>
        </authorList>
    </citation>
    <scope>NUCLEOTIDE SEQUENCE</scope>
</reference>
<sequence>MASNSHPIVELGFYPFEDVSWAYDKLWAAVASRCSWLPNKLTRTTNPSNLWLSDIEFVSQTCGWPLVTRLFDKVSVIGAFRQTTPESASHFYRSVVLGRVDGTPFDFQGSIAAVNDFESLSGWISLVAAIHGPQETWRGETKISESHFESVQMLCRGDADIASIDSVTLAHLRRIDPAAINSLFVICNGPLVPCLPIISHLSITASQRHDLRQALTEATQDPAIADATSALFINGFDLLELEDYLPLRSLTANF</sequence>
<dbReference type="PANTHER" id="PTHR35841">
    <property type="entry name" value="PHOSPHONATES-BINDING PERIPLASMIC PROTEIN"/>
    <property type="match status" value="1"/>
</dbReference>
<name>A0A6J6BGI9_9ZZZZ</name>